<dbReference type="InterPro" id="IPR002035">
    <property type="entry name" value="VWF_A"/>
</dbReference>
<name>A0ABZ2KWF7_9BACT</name>
<organism evidence="3 4">
    <name type="scientific">Pendulispora rubella</name>
    <dbReference type="NCBI Taxonomy" id="2741070"/>
    <lineage>
        <taxon>Bacteria</taxon>
        <taxon>Pseudomonadati</taxon>
        <taxon>Myxococcota</taxon>
        <taxon>Myxococcia</taxon>
        <taxon>Myxococcales</taxon>
        <taxon>Sorangiineae</taxon>
        <taxon>Pendulisporaceae</taxon>
        <taxon>Pendulispora</taxon>
    </lineage>
</organism>
<proteinExistence type="predicted"/>
<evidence type="ECO:0000313" key="3">
    <source>
        <dbReference type="EMBL" id="WXB02943.1"/>
    </source>
</evidence>
<dbReference type="RefSeq" id="WP_394832569.1">
    <property type="nucleotide sequence ID" value="NZ_CP089929.1"/>
</dbReference>
<reference evidence="3" key="1">
    <citation type="submission" date="2021-12" db="EMBL/GenBank/DDBJ databases">
        <title>Discovery of the Pendulisporaceae a myxobacterial family with distinct sporulation behavior and unique specialized metabolism.</title>
        <authorList>
            <person name="Garcia R."/>
            <person name="Popoff A."/>
            <person name="Bader C.D."/>
            <person name="Loehr J."/>
            <person name="Walesch S."/>
            <person name="Walt C."/>
            <person name="Boldt J."/>
            <person name="Bunk B."/>
            <person name="Haeckl F.J.F.P.J."/>
            <person name="Gunesch A.P."/>
            <person name="Birkelbach J."/>
            <person name="Nuebel U."/>
            <person name="Pietschmann T."/>
            <person name="Bach T."/>
            <person name="Mueller R."/>
        </authorList>
    </citation>
    <scope>NUCLEOTIDE SEQUENCE</scope>
    <source>
        <strain evidence="3">MSr11367</strain>
    </source>
</reference>
<dbReference type="InterPro" id="IPR036465">
    <property type="entry name" value="vWFA_dom_sf"/>
</dbReference>
<evidence type="ECO:0000259" key="2">
    <source>
        <dbReference type="PROSITE" id="PS50234"/>
    </source>
</evidence>
<dbReference type="Gene3D" id="3.40.50.410">
    <property type="entry name" value="von Willebrand factor, type A domain"/>
    <property type="match status" value="1"/>
</dbReference>
<evidence type="ECO:0000256" key="1">
    <source>
        <dbReference type="SAM" id="MobiDB-lite"/>
    </source>
</evidence>
<sequence length="720" mass="78344">MTAELGARIERLSLGPEHIEKQRLVKVARPLLAAFGYRPKTVTMALEAFGASSESAESLQAAWDELEENVELVERATIVVGRPLVAYAAWLRRVWELLSRAAPPAGSVALLPPLGFATDVPETTRALELELALVDHLLDGARTETRLLGRRRQQLLAARQVLLDVAAALPLDAGAVAARSAYVAQQIAWLDRLQAAGLQADVDLIHQARQASRTGDVRLLYAGLRALQDSGDAELGPAASRALGGLRGCRPLEISESLERSARETFGAVVFRDDATRACALAVDGAFELGAPMTPVRVDEERRRLRAVRFPTPAMQLVSARGAEDLRDALITDPRALLLDLAAGRLLSRRFIREEVERRSRVVMTSEVRVYVLDGSTSMQGNRARMRDAIVLAELATLRKRLEDPGHVRPMLYFRYFTKELGDIVRVSTPAEVDQAMVGISSTVREGGTDIERALLASFAMIAQAKASDPALARAQIVLVTDGCAPVNEPQVTQARESLGDLPIGVSVIALGEENPVLRALVAQQRTRGERAFYHFMDDAQLEGICSGAQLGPSLHADIAPEQEIGLLLDELELIARRRDQSALEDLELEADARREAGLEPSDTTEGERAHTEALYRDLRALEQRFARWFPDPAAAPVPMAIEPEEEEAVYVALAAIAEVLDVVGGTELHRRADAIALLERLLPDARLTPATYARTVSSGSERITTALRAVHQAVAGRAP</sequence>
<protein>
    <submittedName>
        <fullName evidence="3">VWA domain-containing protein</fullName>
    </submittedName>
</protein>
<gene>
    <name evidence="3" type="ORF">LVJ94_39305</name>
</gene>
<feature type="region of interest" description="Disordered" evidence="1">
    <location>
        <begin position="592"/>
        <end position="611"/>
    </location>
</feature>
<dbReference type="SUPFAM" id="SSF53300">
    <property type="entry name" value="vWA-like"/>
    <property type="match status" value="1"/>
</dbReference>
<dbReference type="CDD" id="cd00198">
    <property type="entry name" value="vWFA"/>
    <property type="match status" value="1"/>
</dbReference>
<keyword evidence="4" id="KW-1185">Reference proteome</keyword>
<dbReference type="Proteomes" id="UP001374803">
    <property type="component" value="Chromosome"/>
</dbReference>
<accession>A0ABZ2KWF7</accession>
<dbReference type="EMBL" id="CP089983">
    <property type="protein sequence ID" value="WXB02943.1"/>
    <property type="molecule type" value="Genomic_DNA"/>
</dbReference>
<dbReference type="PROSITE" id="PS50234">
    <property type="entry name" value="VWFA"/>
    <property type="match status" value="1"/>
</dbReference>
<feature type="domain" description="VWFA" evidence="2">
    <location>
        <begin position="368"/>
        <end position="555"/>
    </location>
</feature>
<evidence type="ECO:0000313" key="4">
    <source>
        <dbReference type="Proteomes" id="UP001374803"/>
    </source>
</evidence>